<organism evidence="5 6">
    <name type="scientific">Ornithinibacillus xuwenensis</name>
    <dbReference type="NCBI Taxonomy" id="3144668"/>
    <lineage>
        <taxon>Bacteria</taxon>
        <taxon>Bacillati</taxon>
        <taxon>Bacillota</taxon>
        <taxon>Bacilli</taxon>
        <taxon>Bacillales</taxon>
        <taxon>Bacillaceae</taxon>
        <taxon>Ornithinibacillus</taxon>
    </lineage>
</organism>
<reference evidence="5 6" key="1">
    <citation type="submission" date="2024-05" db="EMBL/GenBank/DDBJ databases">
        <authorList>
            <person name="Haq I."/>
            <person name="Ullah Z."/>
            <person name="Ahmad R."/>
            <person name="Li M."/>
            <person name="Tong Y."/>
        </authorList>
    </citation>
    <scope>NUCLEOTIDE SEQUENCE [LARGE SCALE GENOMIC DNA]</scope>
    <source>
        <strain evidence="5 6">16A2E</strain>
    </source>
</reference>
<keyword evidence="1" id="KW-0479">Metal-binding</keyword>
<dbReference type="Pfam" id="PF01522">
    <property type="entry name" value="Polysacc_deac_1"/>
    <property type="match status" value="1"/>
</dbReference>
<evidence type="ECO:0000313" key="5">
    <source>
        <dbReference type="EMBL" id="MEN2766836.1"/>
    </source>
</evidence>
<dbReference type="Gene3D" id="3.20.20.370">
    <property type="entry name" value="Glycoside hydrolase/deacetylase"/>
    <property type="match status" value="1"/>
</dbReference>
<dbReference type="EMBL" id="JBDIML010000002">
    <property type="protein sequence ID" value="MEN2766836.1"/>
    <property type="molecule type" value="Genomic_DNA"/>
</dbReference>
<name>A0ABU9XEW4_9BACI</name>
<dbReference type="InterPro" id="IPR011330">
    <property type="entry name" value="Glyco_hydro/deAcase_b/a-brl"/>
</dbReference>
<dbReference type="InterPro" id="IPR002509">
    <property type="entry name" value="NODB_dom"/>
</dbReference>
<keyword evidence="3" id="KW-0812">Transmembrane</keyword>
<evidence type="ECO:0000313" key="6">
    <source>
        <dbReference type="Proteomes" id="UP001444625"/>
    </source>
</evidence>
<feature type="domain" description="NodB homology" evidence="4">
    <location>
        <begin position="229"/>
        <end position="404"/>
    </location>
</feature>
<dbReference type="RefSeq" id="WP_345824305.1">
    <property type="nucleotide sequence ID" value="NZ_JBDIML010000002.1"/>
</dbReference>
<dbReference type="EC" id="3.-.-.-" evidence="5"/>
<keyword evidence="6" id="KW-1185">Reference proteome</keyword>
<evidence type="ECO:0000256" key="3">
    <source>
        <dbReference type="SAM" id="Phobius"/>
    </source>
</evidence>
<sequence>MYQLKLLELIGIELHQNNYYLHVRLQLEEDSSFYWQLDEETAKALQAITDFTGGYHYRLSFKSKQDTEKKQYIGFIHQTYREQSKRFEFSCSEEFIVDLNQIKLVESCKELDKLSFLSHNLLDEVQPEDAARPQEKTKRRLAWPLTTALITLIAVIVTYTGHSILTKAVAIPSKTATVDFSLENPISVEEKNEPRPETILLEENITIEETQLIPSFELVDTLAYDVPEGMVALTFDDGPSQFSVDIMDVLKKYEAGGTFFFIGTNVEKFPEHVAYIHENGYSIGTHSMTHAHLTSSSVTTQENELLQSSEAIKSITGEEVVLFRPPFGQFNDSTEQIVQDANQKIVMWNNDPKDWESRDKDRIIEQIKTTDVSGAIIILHETQATIDALPAIIEYLQGQGLQLVNLR</sequence>
<dbReference type="PANTHER" id="PTHR10587:SF133">
    <property type="entry name" value="CHITIN DEACETYLASE 1-RELATED"/>
    <property type="match status" value="1"/>
</dbReference>
<keyword evidence="3" id="KW-0472">Membrane</keyword>
<dbReference type="Proteomes" id="UP001444625">
    <property type="component" value="Unassembled WGS sequence"/>
</dbReference>
<dbReference type="InterPro" id="IPR050248">
    <property type="entry name" value="Polysacc_deacetylase_ArnD"/>
</dbReference>
<feature type="transmembrane region" description="Helical" evidence="3">
    <location>
        <begin position="141"/>
        <end position="161"/>
    </location>
</feature>
<dbReference type="PROSITE" id="PS51677">
    <property type="entry name" value="NODB"/>
    <property type="match status" value="1"/>
</dbReference>
<protein>
    <submittedName>
        <fullName evidence="5">Polysaccharide deacetylase family protein</fullName>
        <ecNumber evidence="5">3.-.-.-</ecNumber>
    </submittedName>
</protein>
<evidence type="ECO:0000256" key="1">
    <source>
        <dbReference type="ARBA" id="ARBA00022723"/>
    </source>
</evidence>
<evidence type="ECO:0000256" key="2">
    <source>
        <dbReference type="ARBA" id="ARBA00022801"/>
    </source>
</evidence>
<evidence type="ECO:0000259" key="4">
    <source>
        <dbReference type="PROSITE" id="PS51677"/>
    </source>
</evidence>
<keyword evidence="3" id="KW-1133">Transmembrane helix</keyword>
<keyword evidence="2 5" id="KW-0378">Hydrolase</keyword>
<gene>
    <name evidence="5" type="ORF">ABC228_06540</name>
</gene>
<accession>A0ABU9XEW4</accession>
<dbReference type="SUPFAM" id="SSF88713">
    <property type="entry name" value="Glycoside hydrolase/deacetylase"/>
    <property type="match status" value="1"/>
</dbReference>
<dbReference type="CDD" id="cd10917">
    <property type="entry name" value="CE4_NodB_like_6s_7s"/>
    <property type="match status" value="1"/>
</dbReference>
<dbReference type="PANTHER" id="PTHR10587">
    <property type="entry name" value="GLYCOSYL TRANSFERASE-RELATED"/>
    <property type="match status" value="1"/>
</dbReference>
<comment type="caution">
    <text evidence="5">The sequence shown here is derived from an EMBL/GenBank/DDBJ whole genome shotgun (WGS) entry which is preliminary data.</text>
</comment>
<dbReference type="GO" id="GO:0016787">
    <property type="term" value="F:hydrolase activity"/>
    <property type="evidence" value="ECO:0007669"/>
    <property type="project" value="UniProtKB-KW"/>
</dbReference>
<proteinExistence type="predicted"/>